<name>A0A5M6IAM6_9PROT</name>
<sequence length="388" mass="40854">MAAGPPQRPRRARMHPDAETVAETVDDTDPDTPPIGSAARSPVPAGGRAVVLINSGAGAFVGEPGSAEALAERLVAGLAARGIPAVARLAQGAGMAEAARRAVSDGARALLVAGGDGTLAAVAQALRDSPDPATAPPMAALPLGTANLLARDLGMPEDPDEAVAALAEGVLGRIDIGRVNERVFLNNVVLGLFANLARQRERFRGAMTPVLWGRLIWRTVAAVRRYPRLRAVLATEKGVHRVKAHAMVIADNAYSDRPGLLVRRDSLGHGALALYVARHRSAWQWLRLAAGVMVGGTWRDDADLLTENVRRLTVAVRRRVLRATVDGEVVLLPGRITFRIEPAALRVWVPAESRAVLAVVDGDARALLARGTVNPTSSEPPPSVAPHP</sequence>
<dbReference type="InterPro" id="IPR016064">
    <property type="entry name" value="NAD/diacylglycerol_kinase_sf"/>
</dbReference>
<dbReference type="OrthoDB" id="142078at2"/>
<dbReference type="GO" id="GO:0016301">
    <property type="term" value="F:kinase activity"/>
    <property type="evidence" value="ECO:0007669"/>
    <property type="project" value="UniProtKB-KW"/>
</dbReference>
<dbReference type="PANTHER" id="PTHR12358:SF54">
    <property type="entry name" value="SPHINGOSINE KINASE RELATED PROTEIN"/>
    <property type="match status" value="1"/>
</dbReference>
<feature type="region of interest" description="Disordered" evidence="1">
    <location>
        <begin position="1"/>
        <end position="43"/>
    </location>
</feature>
<dbReference type="AlphaFoldDB" id="A0A5M6IAM6"/>
<dbReference type="Gene3D" id="3.40.50.10330">
    <property type="entry name" value="Probable inorganic polyphosphate/atp-NAD kinase, domain 1"/>
    <property type="match status" value="1"/>
</dbReference>
<dbReference type="SUPFAM" id="SSF111331">
    <property type="entry name" value="NAD kinase/diacylglycerol kinase-like"/>
    <property type="match status" value="1"/>
</dbReference>
<proteinExistence type="predicted"/>
<protein>
    <submittedName>
        <fullName evidence="3">Diacylglycerol kinase</fullName>
    </submittedName>
</protein>
<keyword evidence="3" id="KW-0808">Transferase</keyword>
<evidence type="ECO:0000313" key="4">
    <source>
        <dbReference type="Proteomes" id="UP000324065"/>
    </source>
</evidence>
<dbReference type="InterPro" id="IPR001206">
    <property type="entry name" value="Diacylglycerol_kinase_cat_dom"/>
</dbReference>
<dbReference type="EMBL" id="VWPJ01000010">
    <property type="protein sequence ID" value="KAA5605330.1"/>
    <property type="molecule type" value="Genomic_DNA"/>
</dbReference>
<evidence type="ECO:0000256" key="1">
    <source>
        <dbReference type="SAM" id="MobiDB-lite"/>
    </source>
</evidence>
<comment type="caution">
    <text evidence="3">The sequence shown here is derived from an EMBL/GenBank/DDBJ whole genome shotgun (WGS) entry which is preliminary data.</text>
</comment>
<reference evidence="3 4" key="1">
    <citation type="submission" date="2019-09" db="EMBL/GenBank/DDBJ databases">
        <title>Genome sequence of Roseospira marina, one of the more divergent members of the non-sulfur purple photosynthetic bacterial family, the Rhodospirillaceae.</title>
        <authorList>
            <person name="Meyer T."/>
            <person name="Kyndt J."/>
        </authorList>
    </citation>
    <scope>NUCLEOTIDE SEQUENCE [LARGE SCALE GENOMIC DNA]</scope>
    <source>
        <strain evidence="3 4">DSM 15113</strain>
    </source>
</reference>
<gene>
    <name evidence="3" type="ORF">F1188_12275</name>
</gene>
<accession>A0A5M6IAM6</accession>
<evidence type="ECO:0000313" key="3">
    <source>
        <dbReference type="EMBL" id="KAA5605330.1"/>
    </source>
</evidence>
<evidence type="ECO:0000259" key="2">
    <source>
        <dbReference type="PROSITE" id="PS50146"/>
    </source>
</evidence>
<dbReference type="Proteomes" id="UP000324065">
    <property type="component" value="Unassembled WGS sequence"/>
</dbReference>
<dbReference type="Pfam" id="PF00781">
    <property type="entry name" value="DAGK_cat"/>
    <property type="match status" value="1"/>
</dbReference>
<keyword evidence="3" id="KW-0418">Kinase</keyword>
<dbReference type="InterPro" id="IPR050187">
    <property type="entry name" value="Lipid_Phosphate_FormReg"/>
</dbReference>
<dbReference type="InterPro" id="IPR017438">
    <property type="entry name" value="ATP-NAD_kinase_N"/>
</dbReference>
<dbReference type="Gene3D" id="2.60.200.40">
    <property type="match status" value="1"/>
</dbReference>
<organism evidence="3 4">
    <name type="scientific">Roseospira marina</name>
    <dbReference type="NCBI Taxonomy" id="140057"/>
    <lineage>
        <taxon>Bacteria</taxon>
        <taxon>Pseudomonadati</taxon>
        <taxon>Pseudomonadota</taxon>
        <taxon>Alphaproteobacteria</taxon>
        <taxon>Rhodospirillales</taxon>
        <taxon>Rhodospirillaceae</taxon>
        <taxon>Roseospira</taxon>
    </lineage>
</organism>
<keyword evidence="4" id="KW-1185">Reference proteome</keyword>
<feature type="domain" description="DAGKc" evidence="2">
    <location>
        <begin position="44"/>
        <end position="182"/>
    </location>
</feature>
<dbReference type="PANTHER" id="PTHR12358">
    <property type="entry name" value="SPHINGOSINE KINASE"/>
    <property type="match status" value="1"/>
</dbReference>
<dbReference type="SMART" id="SM00046">
    <property type="entry name" value="DAGKc"/>
    <property type="match status" value="1"/>
</dbReference>
<dbReference type="PROSITE" id="PS50146">
    <property type="entry name" value="DAGK"/>
    <property type="match status" value="1"/>
</dbReference>